<proteinExistence type="predicted"/>
<accession>A0A1J1HHZ7</accession>
<organism evidence="2 3">
    <name type="scientific">Clunio marinus</name>
    <dbReference type="NCBI Taxonomy" id="568069"/>
    <lineage>
        <taxon>Eukaryota</taxon>
        <taxon>Metazoa</taxon>
        <taxon>Ecdysozoa</taxon>
        <taxon>Arthropoda</taxon>
        <taxon>Hexapoda</taxon>
        <taxon>Insecta</taxon>
        <taxon>Pterygota</taxon>
        <taxon>Neoptera</taxon>
        <taxon>Endopterygota</taxon>
        <taxon>Diptera</taxon>
        <taxon>Nematocera</taxon>
        <taxon>Chironomoidea</taxon>
        <taxon>Chironomidae</taxon>
        <taxon>Clunio</taxon>
    </lineage>
</organism>
<feature type="region of interest" description="Disordered" evidence="1">
    <location>
        <begin position="1"/>
        <end position="24"/>
    </location>
</feature>
<reference evidence="2 3" key="1">
    <citation type="submission" date="2015-04" db="EMBL/GenBank/DDBJ databases">
        <authorList>
            <person name="Syromyatnikov M.Y."/>
            <person name="Popov V.N."/>
        </authorList>
    </citation>
    <scope>NUCLEOTIDE SEQUENCE [LARGE SCALE GENOMIC DNA]</scope>
</reference>
<name>A0A1J1HHZ7_9DIPT</name>
<evidence type="ECO:0000313" key="3">
    <source>
        <dbReference type="Proteomes" id="UP000183832"/>
    </source>
</evidence>
<dbReference type="EMBL" id="CVRI01000004">
    <property type="protein sequence ID" value="CRK87664.1"/>
    <property type="molecule type" value="Genomic_DNA"/>
</dbReference>
<evidence type="ECO:0000313" key="2">
    <source>
        <dbReference type="EMBL" id="CRK87664.1"/>
    </source>
</evidence>
<feature type="compositionally biased region" description="Basic residues" evidence="1">
    <location>
        <begin position="1"/>
        <end position="12"/>
    </location>
</feature>
<protein>
    <submittedName>
        <fullName evidence="2">CLUMA_CG001457, isoform A</fullName>
    </submittedName>
</protein>
<dbReference type="AlphaFoldDB" id="A0A1J1HHZ7"/>
<gene>
    <name evidence="2" type="ORF">CLUMA_CG001457</name>
</gene>
<dbReference type="Proteomes" id="UP000183832">
    <property type="component" value="Unassembled WGS sequence"/>
</dbReference>
<keyword evidence="3" id="KW-1185">Reference proteome</keyword>
<evidence type="ECO:0000256" key="1">
    <source>
        <dbReference type="SAM" id="MobiDB-lite"/>
    </source>
</evidence>
<sequence length="94" mass="11229">MYRNRKRLKSKQRKTEKTAPTRTSHVLASVLEAEPSRIKSAPSEMMKTIIEFQHLIISAWKIEEVKMIHRFFLLKLVIGLRTSNINYYQNRIER</sequence>